<name>A0A7J6GFB4_CANSA</name>
<sequence>MHGLKQWMKGRKISFEARSRSDVVLQTGSVNLNNSKPLLWISQAQLLSGLSPLAIEEHSNRTRHIRFRQAAG</sequence>
<evidence type="ECO:0000313" key="1">
    <source>
        <dbReference type="EMBL" id="KAF4381594.1"/>
    </source>
</evidence>
<comment type="caution">
    <text evidence="1">The sequence shown here is derived from an EMBL/GenBank/DDBJ whole genome shotgun (WGS) entry which is preliminary data.</text>
</comment>
<evidence type="ECO:0000313" key="3">
    <source>
        <dbReference type="Proteomes" id="UP000525078"/>
    </source>
</evidence>
<proteinExistence type="predicted"/>
<keyword evidence="4" id="KW-1185">Reference proteome</keyword>
<dbReference type="EMBL" id="JAATIP010000060">
    <property type="protein sequence ID" value="KAF4381594.1"/>
    <property type="molecule type" value="Genomic_DNA"/>
</dbReference>
<dbReference type="Proteomes" id="UP000583929">
    <property type="component" value="Unassembled WGS sequence"/>
</dbReference>
<evidence type="ECO:0000313" key="4">
    <source>
        <dbReference type="Proteomes" id="UP000583929"/>
    </source>
</evidence>
<dbReference type="AlphaFoldDB" id="A0A7J6GFB4"/>
<gene>
    <name evidence="1" type="ORF">F8388_021222</name>
    <name evidence="2" type="ORF">G4B88_021109</name>
</gene>
<accession>A0A7J6GFB4</accession>
<dbReference type="Proteomes" id="UP000525078">
    <property type="component" value="Unassembled WGS sequence"/>
</dbReference>
<protein>
    <submittedName>
        <fullName evidence="1">Uncharacterized protein</fullName>
    </submittedName>
</protein>
<reference evidence="3 4" key="1">
    <citation type="journal article" date="2020" name="bioRxiv">
        <title>Sequence and annotation of 42 cannabis genomes reveals extensive copy number variation in cannabinoid synthesis and pathogen resistance genes.</title>
        <authorList>
            <person name="Mckernan K.J."/>
            <person name="Helbert Y."/>
            <person name="Kane L.T."/>
            <person name="Ebling H."/>
            <person name="Zhang L."/>
            <person name="Liu B."/>
            <person name="Eaton Z."/>
            <person name="Mclaughlin S."/>
            <person name="Kingan S."/>
            <person name="Baybayan P."/>
            <person name="Concepcion G."/>
            <person name="Jordan M."/>
            <person name="Riva A."/>
            <person name="Barbazuk W."/>
            <person name="Harkins T."/>
        </authorList>
    </citation>
    <scope>NUCLEOTIDE SEQUENCE [LARGE SCALE GENOMIC DNA]</scope>
    <source>
        <strain evidence="3 4">cv. Jamaican Lion 4</strain>
        <strain evidence="2">Father</strain>
        <strain evidence="1">Mother</strain>
        <tissue evidence="1">Leaf</tissue>
    </source>
</reference>
<organism evidence="1 3">
    <name type="scientific">Cannabis sativa</name>
    <name type="common">Hemp</name>
    <name type="synonym">Marijuana</name>
    <dbReference type="NCBI Taxonomy" id="3483"/>
    <lineage>
        <taxon>Eukaryota</taxon>
        <taxon>Viridiplantae</taxon>
        <taxon>Streptophyta</taxon>
        <taxon>Embryophyta</taxon>
        <taxon>Tracheophyta</taxon>
        <taxon>Spermatophyta</taxon>
        <taxon>Magnoliopsida</taxon>
        <taxon>eudicotyledons</taxon>
        <taxon>Gunneridae</taxon>
        <taxon>Pentapetalae</taxon>
        <taxon>rosids</taxon>
        <taxon>fabids</taxon>
        <taxon>Rosales</taxon>
        <taxon>Cannabaceae</taxon>
        <taxon>Cannabis</taxon>
    </lineage>
</organism>
<dbReference type="EMBL" id="JAATIQ010000020">
    <property type="protein sequence ID" value="KAF4399895.1"/>
    <property type="molecule type" value="Genomic_DNA"/>
</dbReference>
<evidence type="ECO:0000313" key="2">
    <source>
        <dbReference type="EMBL" id="KAF4399895.1"/>
    </source>
</evidence>